<evidence type="ECO:0000256" key="3">
    <source>
        <dbReference type="PIRSR" id="PIRSR600101-2"/>
    </source>
</evidence>
<dbReference type="Proteomes" id="UP000695023">
    <property type="component" value="Unplaced"/>
</dbReference>
<dbReference type="GO" id="GO:0006751">
    <property type="term" value="P:glutathione catabolic process"/>
    <property type="evidence" value="ECO:0007669"/>
    <property type="project" value="InterPro"/>
</dbReference>
<dbReference type="PANTHER" id="PTHR11686:SF19">
    <property type="entry name" value="GLUTATHIONE HYDROLASE 5 PROENZYME"/>
    <property type="match status" value="1"/>
</dbReference>
<gene>
    <name evidence="7" type="primary">LOC102214511</name>
</gene>
<feature type="region of interest" description="Disordered" evidence="4">
    <location>
        <begin position="1"/>
        <end position="48"/>
    </location>
</feature>
<dbReference type="GO" id="GO:0006954">
    <property type="term" value="P:inflammatory response"/>
    <property type="evidence" value="ECO:0007669"/>
    <property type="project" value="TreeGrafter"/>
</dbReference>
<dbReference type="GO" id="GO:0005886">
    <property type="term" value="C:plasma membrane"/>
    <property type="evidence" value="ECO:0007669"/>
    <property type="project" value="TreeGrafter"/>
</dbReference>
<evidence type="ECO:0000313" key="7">
    <source>
        <dbReference type="RefSeq" id="XP_005733715.1"/>
    </source>
</evidence>
<keyword evidence="5" id="KW-0812">Transmembrane</keyword>
<protein>
    <submittedName>
        <fullName evidence="7">Gamma-glutamyltransferase 5-like</fullName>
    </submittedName>
</protein>
<dbReference type="Pfam" id="PF01019">
    <property type="entry name" value="G_glu_transpept"/>
    <property type="match status" value="2"/>
</dbReference>
<dbReference type="GO" id="GO:1901750">
    <property type="term" value="P:leukotriene D4 biosynthetic process"/>
    <property type="evidence" value="ECO:0007669"/>
    <property type="project" value="TreeGrafter"/>
</dbReference>
<evidence type="ECO:0000313" key="6">
    <source>
        <dbReference type="Proteomes" id="UP000695023"/>
    </source>
</evidence>
<feature type="active site" description="Nucleophile" evidence="2">
    <location>
        <position position="330"/>
    </location>
</feature>
<feature type="compositionally biased region" description="Basic and acidic residues" evidence="4">
    <location>
        <begin position="1"/>
        <end position="10"/>
    </location>
</feature>
<dbReference type="AlphaFoldDB" id="A0A9Y3R880"/>
<dbReference type="GeneID" id="102214511"/>
<dbReference type="InterPro" id="IPR043138">
    <property type="entry name" value="GGT_lsub"/>
</dbReference>
<keyword evidence="5" id="KW-0472">Membrane</keyword>
<evidence type="ECO:0000256" key="1">
    <source>
        <dbReference type="ARBA" id="ARBA00009381"/>
    </source>
</evidence>
<dbReference type="GO" id="GO:0036374">
    <property type="term" value="F:glutathione hydrolase activity"/>
    <property type="evidence" value="ECO:0007669"/>
    <property type="project" value="InterPro"/>
</dbReference>
<feature type="binding site" evidence="3">
    <location>
        <position position="177"/>
    </location>
    <ligand>
        <name>L-glutamate</name>
        <dbReference type="ChEBI" id="CHEBI:29985"/>
    </ligand>
</feature>
<dbReference type="SUPFAM" id="SSF56235">
    <property type="entry name" value="N-terminal nucleophile aminohydrolases (Ntn hydrolases)"/>
    <property type="match status" value="2"/>
</dbReference>
<keyword evidence="5" id="KW-1133">Transmembrane helix</keyword>
<proteinExistence type="inferred from homology"/>
<accession>A0A9Y3R880</accession>
<dbReference type="InterPro" id="IPR000101">
    <property type="entry name" value="GGT_peptidase"/>
</dbReference>
<dbReference type="PRINTS" id="PR01210">
    <property type="entry name" value="GGTRANSPTASE"/>
</dbReference>
<evidence type="ECO:0000256" key="4">
    <source>
        <dbReference type="SAM" id="MobiDB-lite"/>
    </source>
</evidence>
<evidence type="ECO:0000256" key="5">
    <source>
        <dbReference type="SAM" id="Phobius"/>
    </source>
</evidence>
<evidence type="ECO:0000256" key="2">
    <source>
        <dbReference type="PIRSR" id="PIRSR600101-1"/>
    </source>
</evidence>
<feature type="binding site" evidence="3">
    <location>
        <begin position="348"/>
        <end position="350"/>
    </location>
    <ligand>
        <name>L-glutamate</name>
        <dbReference type="ChEBI" id="CHEBI:29985"/>
    </ligand>
</feature>
<dbReference type="PANTHER" id="PTHR11686">
    <property type="entry name" value="GAMMA GLUTAMYL TRANSPEPTIDASE"/>
    <property type="match status" value="1"/>
</dbReference>
<feature type="binding site" evidence="3">
    <location>
        <position position="372"/>
    </location>
    <ligand>
        <name>L-glutamate</name>
        <dbReference type="ChEBI" id="CHEBI:29985"/>
    </ligand>
</feature>
<feature type="transmembrane region" description="Helical" evidence="5">
    <location>
        <begin position="63"/>
        <end position="88"/>
    </location>
</feature>
<sequence length="500" mass="54459">MPESTEHVEEANTSPMCPPNEDIEDEDVVGANTSPMCPPNEDIKDEDVESAKTRAKRKRLAKVLRVLVAVGLFVVGLIVGALVAGLLADYYGYWKGRSECKDTSANCPFSKAAVAADSWNCSEIGRNILQKGGSAVDAAIAALLCTSIINPQCAGIGGGVIFTVMDSSGKVKIINSRETVPRNVNSDLLKLCRKTTEWTMEWLEDSRWIGVPGEIRGYEAAHRLYGKLPWADLFQPTIKLARGGFPRYKMESEPNTTDEKILFYHRYIEALKFANGLKKHIRDPNFSSDKMAKNLTEDSFANHIRSLISSDKTHDPQYYGKNSYLDSIGTTHVSVLAEDGSAVSVTSSINDEFGSNVLSSSTGIILNNHLNDFCGRAHNIFHGERPPSNMAPSVLKSPSKTLVIGGSGSEMIPPAVASALMNHLWFGKSLKEAIDTLVVLVDSQSEVKLESKLEKDVVDGLEALGHKVAKFYNTVNAVEKAGNCISAWSDKRKKGKAAGY</sequence>
<dbReference type="InterPro" id="IPR029055">
    <property type="entry name" value="Ntn_hydrolases_N"/>
</dbReference>
<keyword evidence="6" id="KW-1185">Reference proteome</keyword>
<dbReference type="GO" id="GO:0002951">
    <property type="term" value="F:leukotriene-C(4) hydrolase"/>
    <property type="evidence" value="ECO:0007669"/>
    <property type="project" value="TreeGrafter"/>
</dbReference>
<name>A0A9Y3R880_9CICH</name>
<comment type="similarity">
    <text evidence="1">Belongs to the gamma-glutamyltransferase family.</text>
</comment>
<reference evidence="7" key="1">
    <citation type="submission" date="2025-08" db="UniProtKB">
        <authorList>
            <consortium name="RefSeq"/>
        </authorList>
    </citation>
    <scope>IDENTIFICATION</scope>
</reference>
<feature type="binding site" evidence="3">
    <location>
        <position position="409"/>
    </location>
    <ligand>
        <name>L-glutamate</name>
        <dbReference type="ChEBI" id="CHEBI:29985"/>
    </ligand>
</feature>
<dbReference type="InterPro" id="IPR043137">
    <property type="entry name" value="GGT_ssub_C"/>
</dbReference>
<dbReference type="Gene3D" id="3.60.20.40">
    <property type="match status" value="1"/>
</dbReference>
<organism evidence="6 7">
    <name type="scientific">Pundamilia nyererei</name>
    <dbReference type="NCBI Taxonomy" id="303518"/>
    <lineage>
        <taxon>Eukaryota</taxon>
        <taxon>Metazoa</taxon>
        <taxon>Chordata</taxon>
        <taxon>Craniata</taxon>
        <taxon>Vertebrata</taxon>
        <taxon>Euteleostomi</taxon>
        <taxon>Actinopterygii</taxon>
        <taxon>Neopterygii</taxon>
        <taxon>Teleostei</taxon>
        <taxon>Neoteleostei</taxon>
        <taxon>Acanthomorphata</taxon>
        <taxon>Ovalentaria</taxon>
        <taxon>Cichlomorphae</taxon>
        <taxon>Cichliformes</taxon>
        <taxon>Cichlidae</taxon>
        <taxon>African cichlids</taxon>
        <taxon>Pseudocrenilabrinae</taxon>
        <taxon>Haplochromini</taxon>
        <taxon>Pundamilia</taxon>
    </lineage>
</organism>
<dbReference type="Gene3D" id="1.10.246.130">
    <property type="match status" value="1"/>
</dbReference>
<dbReference type="RefSeq" id="XP_005733715.1">
    <property type="nucleotide sequence ID" value="XM_005733658.1"/>
</dbReference>